<dbReference type="EMBL" id="VFPA01000003">
    <property type="protein sequence ID" value="TQM10256.1"/>
    <property type="molecule type" value="Genomic_DNA"/>
</dbReference>
<feature type="transmembrane region" description="Helical" evidence="1">
    <location>
        <begin position="167"/>
        <end position="188"/>
    </location>
</feature>
<gene>
    <name evidence="3" type="ORF">FB558_6041</name>
</gene>
<dbReference type="Pfam" id="PF01970">
    <property type="entry name" value="TctA"/>
    <property type="match status" value="1"/>
</dbReference>
<sequence>MGDLATAFGMLADPTLLVVVLASAVYGLFIGAIPGLTATLATALLVPFAFFLDPLPAIAAVITMSAMAIFAGDLPSALVRMPGTPASAAYTEDAYRQTQAGNGALVLGVALGGSVIGGIVGAVVLMVAAPALAEFALQFTSYEYFWVAVLGLTASVIISQGSQLKGAISLCIGLLLATVGIDIALGYARFTFGSTDLLQGISFIPAMIGLFGLSEVLRNVLHPTGRIEPVRLRTRGMFRDTRRTLWRYRRGVVSGNAIGGAIGALPGAGGDIAAWVSYAATKNASKEGHLFGKGEGHVEPIVSAGSANNAALASAYVPTLVFGIPGDTITAILLGVLLVKGVQPGPELFGAEASLLYGIYLVFILANLLLIPLGYLAVRTSGTLLRVPPALLMPIIVAFCVVGAFSINNGYLEIGVMLVLGVLGYLLERTGFPLAPVVLGLVLGPIVEKNFMQSVIKTNWDLTQFLTRPISAALLVITLPVLLYPVLRRSLRAVARRRALRH</sequence>
<dbReference type="Proteomes" id="UP000315677">
    <property type="component" value="Unassembled WGS sequence"/>
</dbReference>
<keyword evidence="1" id="KW-1133">Transmembrane helix</keyword>
<evidence type="ECO:0000313" key="3">
    <source>
        <dbReference type="EMBL" id="TQM10256.1"/>
    </source>
</evidence>
<accession>A0A543DLM9</accession>
<dbReference type="InterPro" id="IPR002823">
    <property type="entry name" value="DUF112_TM"/>
</dbReference>
<feature type="transmembrane region" description="Helical" evidence="1">
    <location>
        <begin position="48"/>
        <end position="71"/>
    </location>
</feature>
<feature type="transmembrane region" description="Helical" evidence="1">
    <location>
        <begin position="16"/>
        <end position="36"/>
    </location>
</feature>
<feature type="transmembrane region" description="Helical" evidence="1">
    <location>
        <begin position="315"/>
        <end position="337"/>
    </location>
</feature>
<dbReference type="PANTHER" id="PTHR35342:SF5">
    <property type="entry name" value="TRICARBOXYLIC TRANSPORT PROTEIN"/>
    <property type="match status" value="1"/>
</dbReference>
<feature type="transmembrane region" description="Helical" evidence="1">
    <location>
        <begin position="434"/>
        <end position="453"/>
    </location>
</feature>
<feature type="transmembrane region" description="Helical" evidence="1">
    <location>
        <begin position="105"/>
        <end position="132"/>
    </location>
</feature>
<feature type="domain" description="DUF112" evidence="2">
    <location>
        <begin position="17"/>
        <end position="439"/>
    </location>
</feature>
<feature type="transmembrane region" description="Helical" evidence="1">
    <location>
        <begin position="144"/>
        <end position="160"/>
    </location>
</feature>
<feature type="transmembrane region" description="Helical" evidence="1">
    <location>
        <begin position="200"/>
        <end position="221"/>
    </location>
</feature>
<keyword evidence="1" id="KW-0812">Transmembrane</keyword>
<dbReference type="RefSeq" id="WP_142058948.1">
    <property type="nucleotide sequence ID" value="NZ_VFPA01000003.1"/>
</dbReference>
<evidence type="ECO:0000259" key="2">
    <source>
        <dbReference type="Pfam" id="PF01970"/>
    </source>
</evidence>
<comment type="caution">
    <text evidence="3">The sequence shown here is derived from an EMBL/GenBank/DDBJ whole genome shotgun (WGS) entry which is preliminary data.</text>
</comment>
<dbReference type="PANTHER" id="PTHR35342">
    <property type="entry name" value="TRICARBOXYLIC TRANSPORT PROTEIN"/>
    <property type="match status" value="1"/>
</dbReference>
<keyword evidence="4" id="KW-1185">Reference proteome</keyword>
<protein>
    <submittedName>
        <fullName evidence="3">TctA family transporter</fullName>
    </submittedName>
</protein>
<keyword evidence="1" id="KW-0472">Membrane</keyword>
<organism evidence="3 4">
    <name type="scientific">Pseudonocardia kunmingensis</name>
    <dbReference type="NCBI Taxonomy" id="630975"/>
    <lineage>
        <taxon>Bacteria</taxon>
        <taxon>Bacillati</taxon>
        <taxon>Actinomycetota</taxon>
        <taxon>Actinomycetes</taxon>
        <taxon>Pseudonocardiales</taxon>
        <taxon>Pseudonocardiaceae</taxon>
        <taxon>Pseudonocardia</taxon>
    </lineage>
</organism>
<reference evidence="3 4" key="1">
    <citation type="submission" date="2019-06" db="EMBL/GenBank/DDBJ databases">
        <title>Sequencing the genomes of 1000 actinobacteria strains.</title>
        <authorList>
            <person name="Klenk H.-P."/>
        </authorList>
    </citation>
    <scope>NUCLEOTIDE SEQUENCE [LARGE SCALE GENOMIC DNA]</scope>
    <source>
        <strain evidence="3 4">DSM 45301</strain>
    </source>
</reference>
<feature type="transmembrane region" description="Helical" evidence="1">
    <location>
        <begin position="357"/>
        <end position="378"/>
    </location>
</feature>
<proteinExistence type="predicted"/>
<dbReference type="AlphaFoldDB" id="A0A543DLM9"/>
<feature type="transmembrane region" description="Helical" evidence="1">
    <location>
        <begin position="385"/>
        <end position="405"/>
    </location>
</feature>
<evidence type="ECO:0000256" key="1">
    <source>
        <dbReference type="SAM" id="Phobius"/>
    </source>
</evidence>
<dbReference type="OrthoDB" id="9781349at2"/>
<evidence type="ECO:0000313" key="4">
    <source>
        <dbReference type="Proteomes" id="UP000315677"/>
    </source>
</evidence>
<name>A0A543DLM9_9PSEU</name>
<feature type="transmembrane region" description="Helical" evidence="1">
    <location>
        <begin position="465"/>
        <end position="487"/>
    </location>
</feature>